<keyword evidence="1" id="KW-1133">Transmembrane helix</keyword>
<dbReference type="EMBL" id="BONP01000015">
    <property type="protein sequence ID" value="GIG40736.1"/>
    <property type="molecule type" value="Genomic_DNA"/>
</dbReference>
<evidence type="ECO:0000313" key="3">
    <source>
        <dbReference type="Proteomes" id="UP000614741"/>
    </source>
</evidence>
<feature type="transmembrane region" description="Helical" evidence="1">
    <location>
        <begin position="61"/>
        <end position="81"/>
    </location>
</feature>
<dbReference type="InterPro" id="IPR056918">
    <property type="entry name" value="8xMP"/>
</dbReference>
<protein>
    <submittedName>
        <fullName evidence="2">Membrane protein</fullName>
    </submittedName>
</protein>
<feature type="transmembrane region" description="Helical" evidence="1">
    <location>
        <begin position="35"/>
        <end position="55"/>
    </location>
</feature>
<evidence type="ECO:0000256" key="1">
    <source>
        <dbReference type="SAM" id="Phobius"/>
    </source>
</evidence>
<name>A0ABQ4DN17_9CELL</name>
<dbReference type="Proteomes" id="UP000614741">
    <property type="component" value="Unassembled WGS sequence"/>
</dbReference>
<keyword evidence="1" id="KW-0472">Membrane</keyword>
<organism evidence="2 3">
    <name type="scientific">Cellulomonas phragmiteti</name>
    <dbReference type="NCBI Taxonomy" id="478780"/>
    <lineage>
        <taxon>Bacteria</taxon>
        <taxon>Bacillati</taxon>
        <taxon>Actinomycetota</taxon>
        <taxon>Actinomycetes</taxon>
        <taxon>Micrococcales</taxon>
        <taxon>Cellulomonadaceae</taxon>
        <taxon>Cellulomonas</taxon>
    </lineage>
</organism>
<dbReference type="RefSeq" id="WP_203674699.1">
    <property type="nucleotide sequence ID" value="NZ_BONP01000015.1"/>
</dbReference>
<accession>A0ABQ4DN17</accession>
<reference evidence="2 3" key="1">
    <citation type="submission" date="2021-01" db="EMBL/GenBank/DDBJ databases">
        <title>Whole genome shotgun sequence of Cellulomonas phragmiteti NBRC 110785.</title>
        <authorList>
            <person name="Komaki H."/>
            <person name="Tamura T."/>
        </authorList>
    </citation>
    <scope>NUCLEOTIDE SEQUENCE [LARGE SCALE GENOMIC DNA]</scope>
    <source>
        <strain evidence="2 3">NBRC 110785</strain>
    </source>
</reference>
<evidence type="ECO:0000313" key="2">
    <source>
        <dbReference type="EMBL" id="GIG40736.1"/>
    </source>
</evidence>
<feature type="transmembrane region" description="Helical" evidence="1">
    <location>
        <begin position="135"/>
        <end position="153"/>
    </location>
</feature>
<comment type="caution">
    <text evidence="2">The sequence shown here is derived from an EMBL/GenBank/DDBJ whole genome shotgun (WGS) entry which is preliminary data.</text>
</comment>
<keyword evidence="3" id="KW-1185">Reference proteome</keyword>
<gene>
    <name evidence="2" type="ORF">Cph01nite_24980</name>
</gene>
<sequence>MSHPTEGRDPATLDQYKLAAEMADRVSARRGNANTYFVSLQSALVAVLGFLTAGASAPDRWVLVAVCSAGLVTATTWYLLLRSYRDLNRAKYEVICRIEAQLPHQVFSDEWISLKRDPVKWWRPRYAELGTVERVVPLAFAGLNVALGYYIGWG</sequence>
<proteinExistence type="predicted"/>
<keyword evidence="1" id="KW-0812">Transmembrane</keyword>
<dbReference type="Pfam" id="PF24838">
    <property type="entry name" value="8xMP"/>
    <property type="match status" value="1"/>
</dbReference>